<feature type="domain" description="Histidine kinase" evidence="9">
    <location>
        <begin position="373"/>
        <end position="593"/>
    </location>
</feature>
<keyword evidence="7" id="KW-0067">ATP-binding</keyword>
<evidence type="ECO:0000256" key="5">
    <source>
        <dbReference type="ARBA" id="ARBA00022741"/>
    </source>
</evidence>
<dbReference type="PANTHER" id="PTHR43065:SF46">
    <property type="entry name" value="C4-DICARBOXYLATE TRANSPORT SENSOR PROTEIN DCTB"/>
    <property type="match status" value="1"/>
</dbReference>
<dbReference type="SUPFAM" id="SSF47384">
    <property type="entry name" value="Homodimeric domain of signal transducing histidine kinase"/>
    <property type="match status" value="1"/>
</dbReference>
<dbReference type="InterPro" id="IPR003594">
    <property type="entry name" value="HATPase_dom"/>
</dbReference>
<evidence type="ECO:0000313" key="10">
    <source>
        <dbReference type="EMBL" id="TGL65398.1"/>
    </source>
</evidence>
<name>A0A4Z1A2P8_9LEPT</name>
<dbReference type="SUPFAM" id="SSF55874">
    <property type="entry name" value="ATPase domain of HSP90 chaperone/DNA topoisomerase II/histidine kinase"/>
    <property type="match status" value="1"/>
</dbReference>
<reference evidence="10" key="1">
    <citation type="journal article" date="2019" name="PLoS Negl. Trop. Dis.">
        <title>Revisiting the worldwide diversity of Leptospira species in the environment.</title>
        <authorList>
            <person name="Vincent A.T."/>
            <person name="Schiettekatte O."/>
            <person name="Bourhy P."/>
            <person name="Veyrier F.J."/>
            <person name="Picardeau M."/>
        </authorList>
    </citation>
    <scope>NUCLEOTIDE SEQUENCE [LARGE SCALE GENOMIC DNA]</scope>
    <source>
        <strain evidence="10">201702451</strain>
    </source>
</reference>
<keyword evidence="5" id="KW-0547">Nucleotide-binding</keyword>
<dbReference type="Gene3D" id="1.10.287.130">
    <property type="match status" value="1"/>
</dbReference>
<dbReference type="CDD" id="cd00082">
    <property type="entry name" value="HisKA"/>
    <property type="match status" value="1"/>
</dbReference>
<dbReference type="GO" id="GO:0005524">
    <property type="term" value="F:ATP binding"/>
    <property type="evidence" value="ECO:0007669"/>
    <property type="project" value="UniProtKB-KW"/>
</dbReference>
<keyword evidence="4" id="KW-0808">Transferase</keyword>
<dbReference type="Pfam" id="PF00512">
    <property type="entry name" value="HisKA"/>
    <property type="match status" value="1"/>
</dbReference>
<proteinExistence type="predicted"/>
<gene>
    <name evidence="10" type="ORF">EHQ62_12560</name>
</gene>
<evidence type="ECO:0000256" key="2">
    <source>
        <dbReference type="ARBA" id="ARBA00012438"/>
    </source>
</evidence>
<dbReference type="InterPro" id="IPR035965">
    <property type="entry name" value="PAS-like_dom_sf"/>
</dbReference>
<evidence type="ECO:0000256" key="7">
    <source>
        <dbReference type="ARBA" id="ARBA00022840"/>
    </source>
</evidence>
<dbReference type="InterPro" id="IPR000014">
    <property type="entry name" value="PAS"/>
</dbReference>
<evidence type="ECO:0000259" key="9">
    <source>
        <dbReference type="PROSITE" id="PS50109"/>
    </source>
</evidence>
<dbReference type="SMART" id="SM00387">
    <property type="entry name" value="HATPase_c"/>
    <property type="match status" value="1"/>
</dbReference>
<comment type="caution">
    <text evidence="10">The sequence shown here is derived from an EMBL/GenBank/DDBJ whole genome shotgun (WGS) entry which is preliminary data.</text>
</comment>
<comment type="catalytic activity">
    <reaction evidence="1">
        <text>ATP + protein L-histidine = ADP + protein N-phospho-L-histidine.</text>
        <dbReference type="EC" id="2.7.13.3"/>
    </reaction>
</comment>
<keyword evidence="11" id="KW-1185">Reference proteome</keyword>
<keyword evidence="3" id="KW-0597">Phosphoprotein</keyword>
<dbReference type="PANTHER" id="PTHR43065">
    <property type="entry name" value="SENSOR HISTIDINE KINASE"/>
    <property type="match status" value="1"/>
</dbReference>
<dbReference type="SUPFAM" id="SSF55785">
    <property type="entry name" value="PYP-like sensor domain (PAS domain)"/>
    <property type="match status" value="1"/>
</dbReference>
<organism evidence="10 11">
    <name type="scientific">Leptospira jelokensis</name>
    <dbReference type="NCBI Taxonomy" id="2484931"/>
    <lineage>
        <taxon>Bacteria</taxon>
        <taxon>Pseudomonadati</taxon>
        <taxon>Spirochaetota</taxon>
        <taxon>Spirochaetia</taxon>
        <taxon>Leptospirales</taxon>
        <taxon>Leptospiraceae</taxon>
        <taxon>Leptospira</taxon>
    </lineage>
</organism>
<keyword evidence="8" id="KW-0902">Two-component regulatory system</keyword>
<dbReference type="RefSeq" id="WP_135643249.1">
    <property type="nucleotide sequence ID" value="NZ_RQGH01000026.1"/>
</dbReference>
<evidence type="ECO:0000256" key="8">
    <source>
        <dbReference type="ARBA" id="ARBA00023012"/>
    </source>
</evidence>
<dbReference type="Proteomes" id="UP000297567">
    <property type="component" value="Unassembled WGS sequence"/>
</dbReference>
<evidence type="ECO:0000313" key="11">
    <source>
        <dbReference type="Proteomes" id="UP000297567"/>
    </source>
</evidence>
<sequence length="597" mass="68406">MLETKILKLSQLLSHSANGFLFVDLKSQNVLYCHDDLKELLDTNQTFPFPINLLADQTDDLLSFIKKNQNGIYPSLVSFRKANEEKIQGNVRFSSAQEFFEGTTEIYVLYVDWKTITETNPFKQTDEFEIPFLKTDSFGNILYANPRFLDFFSLTIDQIRKKSVFEILSLTEGAKQNLLKENIKENLEIQSGFGEKQKFQLQSFITNQKNPTNQEITILLLDLSIIQNAEQTIKYGEDKLRTFFATINNGFVIVNQEAIILEVAPIFKFLLFQLLAFEVGENIFHYFDLELKTKLTSVLLESIQSQTIQVAEFDFLLLGEEKTFEIKYIPVRRLNPNDKKVMLVFSDITEAKRLDRQLIESMKFASIGEIAAGLAHEINNPLQSALLYLEDLITVDETDPIERRDILKKIESANLRIRDLVKALLDLGRMESPNRDFVSPYYILVRTSELVEVSCRKKNIQFSRHAGPNLPGIFVRWQEIEQVLINCVVNAINALSEMEIPRENPKIELGIDFVKSQKKDWVVFSVEDNGPGIDDETLEKVFLPLFTTRRNKQGTGLGLSISKKIIAEHGGEIYMKTKEGVGTKVEIFLPAHLDENG</sequence>
<evidence type="ECO:0000256" key="6">
    <source>
        <dbReference type="ARBA" id="ARBA00022777"/>
    </source>
</evidence>
<evidence type="ECO:0000256" key="3">
    <source>
        <dbReference type="ARBA" id="ARBA00022553"/>
    </source>
</evidence>
<dbReference type="InterPro" id="IPR004358">
    <property type="entry name" value="Sig_transdc_His_kin-like_C"/>
</dbReference>
<dbReference type="EC" id="2.7.13.3" evidence="2"/>
<dbReference type="EMBL" id="RQGH01000026">
    <property type="protein sequence ID" value="TGL65398.1"/>
    <property type="molecule type" value="Genomic_DNA"/>
</dbReference>
<dbReference type="InterPro" id="IPR036890">
    <property type="entry name" value="HATPase_C_sf"/>
</dbReference>
<accession>A0A4Z1A2P8</accession>
<evidence type="ECO:0000256" key="4">
    <source>
        <dbReference type="ARBA" id="ARBA00022679"/>
    </source>
</evidence>
<dbReference type="InterPro" id="IPR036097">
    <property type="entry name" value="HisK_dim/P_sf"/>
</dbReference>
<dbReference type="Gene3D" id="3.30.565.10">
    <property type="entry name" value="Histidine kinase-like ATPase, C-terminal domain"/>
    <property type="match status" value="1"/>
</dbReference>
<protein>
    <recommendedName>
        <fullName evidence="2">histidine kinase</fullName>
        <ecNumber evidence="2">2.7.13.3</ecNumber>
    </recommendedName>
</protein>
<dbReference type="PRINTS" id="PR00344">
    <property type="entry name" value="BCTRLSENSOR"/>
</dbReference>
<keyword evidence="6" id="KW-0418">Kinase</keyword>
<evidence type="ECO:0000256" key="1">
    <source>
        <dbReference type="ARBA" id="ARBA00000085"/>
    </source>
</evidence>
<dbReference type="Gene3D" id="3.30.450.20">
    <property type="entry name" value="PAS domain"/>
    <property type="match status" value="1"/>
</dbReference>
<dbReference type="InterPro" id="IPR003661">
    <property type="entry name" value="HisK_dim/P_dom"/>
</dbReference>
<dbReference type="InterPro" id="IPR005467">
    <property type="entry name" value="His_kinase_dom"/>
</dbReference>
<dbReference type="AlphaFoldDB" id="A0A4Z1A2P8"/>
<dbReference type="Pfam" id="PF02518">
    <property type="entry name" value="HATPase_c"/>
    <property type="match status" value="1"/>
</dbReference>
<dbReference type="GO" id="GO:0000155">
    <property type="term" value="F:phosphorelay sensor kinase activity"/>
    <property type="evidence" value="ECO:0007669"/>
    <property type="project" value="InterPro"/>
</dbReference>
<dbReference type="SMART" id="SM00388">
    <property type="entry name" value="HisKA"/>
    <property type="match status" value="1"/>
</dbReference>
<dbReference type="CDD" id="cd00130">
    <property type="entry name" value="PAS"/>
    <property type="match status" value="1"/>
</dbReference>
<dbReference type="PROSITE" id="PS50109">
    <property type="entry name" value="HIS_KIN"/>
    <property type="match status" value="1"/>
</dbReference>